<evidence type="ECO:0000313" key="2">
    <source>
        <dbReference type="Proteomes" id="UP001396334"/>
    </source>
</evidence>
<dbReference type="EMBL" id="JBBPBN010000019">
    <property type="protein sequence ID" value="KAK9017841.1"/>
    <property type="molecule type" value="Genomic_DNA"/>
</dbReference>
<gene>
    <name evidence="1" type="ORF">V6N11_000842</name>
</gene>
<accession>A0ABR2RYI3</accession>
<name>A0ABR2RYI3_9ROSI</name>
<keyword evidence="2" id="KW-1185">Reference proteome</keyword>
<dbReference type="Proteomes" id="UP001396334">
    <property type="component" value="Unassembled WGS sequence"/>
</dbReference>
<sequence>MKSKSFHWRGFRLDGGRFKEGSRSEPVNQKIWESGKVEELDFQISHQRIRSFVFIYCATNAESCCLTDWNPSSLEGEIRMANLAPCSTIEGDTESFEWAEMETVPSSPSDDMNWYLEEMPMDELVRFGNDFAENLLWNSFGIFTVARDI</sequence>
<proteinExistence type="predicted"/>
<evidence type="ECO:0000313" key="1">
    <source>
        <dbReference type="EMBL" id="KAK9017841.1"/>
    </source>
</evidence>
<comment type="caution">
    <text evidence="1">The sequence shown here is derived from an EMBL/GenBank/DDBJ whole genome shotgun (WGS) entry which is preliminary data.</text>
</comment>
<reference evidence="1 2" key="1">
    <citation type="journal article" date="2024" name="G3 (Bethesda)">
        <title>Genome assembly of Hibiscus sabdariffa L. provides insights into metabolisms of medicinal natural products.</title>
        <authorList>
            <person name="Kim T."/>
        </authorList>
    </citation>
    <scope>NUCLEOTIDE SEQUENCE [LARGE SCALE GENOMIC DNA]</scope>
    <source>
        <strain evidence="1">TK-2024</strain>
        <tissue evidence="1">Old leaves</tissue>
    </source>
</reference>
<protein>
    <submittedName>
        <fullName evidence="1">Uncharacterized protein</fullName>
    </submittedName>
</protein>
<organism evidence="1 2">
    <name type="scientific">Hibiscus sabdariffa</name>
    <name type="common">roselle</name>
    <dbReference type="NCBI Taxonomy" id="183260"/>
    <lineage>
        <taxon>Eukaryota</taxon>
        <taxon>Viridiplantae</taxon>
        <taxon>Streptophyta</taxon>
        <taxon>Embryophyta</taxon>
        <taxon>Tracheophyta</taxon>
        <taxon>Spermatophyta</taxon>
        <taxon>Magnoliopsida</taxon>
        <taxon>eudicotyledons</taxon>
        <taxon>Gunneridae</taxon>
        <taxon>Pentapetalae</taxon>
        <taxon>rosids</taxon>
        <taxon>malvids</taxon>
        <taxon>Malvales</taxon>
        <taxon>Malvaceae</taxon>
        <taxon>Malvoideae</taxon>
        <taxon>Hibiscus</taxon>
    </lineage>
</organism>